<evidence type="ECO:0000256" key="6">
    <source>
        <dbReference type="ARBA" id="ARBA00023125"/>
    </source>
</evidence>
<dbReference type="InterPro" id="IPR016032">
    <property type="entry name" value="Sig_transdc_resp-reg_C-effctor"/>
</dbReference>
<dbReference type="OrthoDB" id="368799at2"/>
<feature type="domain" description="Response regulatory" evidence="10">
    <location>
        <begin position="6"/>
        <end position="119"/>
    </location>
</feature>
<dbReference type="eggNOG" id="COG0745">
    <property type="taxonomic scope" value="Bacteria"/>
</dbReference>
<evidence type="ECO:0000256" key="5">
    <source>
        <dbReference type="ARBA" id="ARBA00023015"/>
    </source>
</evidence>
<evidence type="ECO:0000256" key="7">
    <source>
        <dbReference type="ARBA" id="ARBA00023163"/>
    </source>
</evidence>
<dbReference type="InterPro" id="IPR001789">
    <property type="entry name" value="Sig_transdc_resp-reg_receiver"/>
</dbReference>
<dbReference type="GO" id="GO:0032993">
    <property type="term" value="C:protein-DNA complex"/>
    <property type="evidence" value="ECO:0007669"/>
    <property type="project" value="TreeGrafter"/>
</dbReference>
<name>E6VTF6_PSEA9</name>
<dbReference type="Pfam" id="PF00072">
    <property type="entry name" value="Response_reg"/>
    <property type="match status" value="1"/>
</dbReference>
<dbReference type="GO" id="GO:0000156">
    <property type="term" value="F:phosphorelay response regulator activity"/>
    <property type="evidence" value="ECO:0007669"/>
    <property type="project" value="TreeGrafter"/>
</dbReference>
<comment type="subcellular location">
    <subcellularLocation>
        <location evidence="1">Cytoplasm</location>
    </subcellularLocation>
</comment>
<evidence type="ECO:0000256" key="8">
    <source>
        <dbReference type="PROSITE-ProRule" id="PRU00169"/>
    </source>
</evidence>
<dbReference type="AlphaFoldDB" id="E6VTF6"/>
<keyword evidence="5" id="KW-0805">Transcription regulation</keyword>
<keyword evidence="2" id="KW-0963">Cytoplasm</keyword>
<gene>
    <name evidence="12" type="ordered locus">Daes_1117</name>
</gene>
<dbReference type="SUPFAM" id="SSF52172">
    <property type="entry name" value="CheY-like"/>
    <property type="match status" value="1"/>
</dbReference>
<dbReference type="STRING" id="643562.Daes_1117"/>
<dbReference type="PANTHER" id="PTHR48111:SF39">
    <property type="entry name" value="TRANSCRIPTIONAL REGULATORY PROTEIN CPXR"/>
    <property type="match status" value="1"/>
</dbReference>
<keyword evidence="13" id="KW-1185">Reference proteome</keyword>
<accession>E6VTF6</accession>
<dbReference type="HOGENOM" id="CLU_000445_30_4_7"/>
<evidence type="ECO:0000313" key="12">
    <source>
        <dbReference type="EMBL" id="ADU62133.1"/>
    </source>
</evidence>
<dbReference type="PROSITE" id="PS50110">
    <property type="entry name" value="RESPONSE_REGULATORY"/>
    <property type="match status" value="1"/>
</dbReference>
<dbReference type="SMART" id="SM00448">
    <property type="entry name" value="REC"/>
    <property type="match status" value="1"/>
</dbReference>
<dbReference type="InterPro" id="IPR001867">
    <property type="entry name" value="OmpR/PhoB-type_DNA-bd"/>
</dbReference>
<keyword evidence="3 8" id="KW-0597">Phosphoprotein</keyword>
<evidence type="ECO:0000259" key="10">
    <source>
        <dbReference type="PROSITE" id="PS50110"/>
    </source>
</evidence>
<keyword evidence="6 9" id="KW-0238">DNA-binding</keyword>
<dbReference type="PROSITE" id="PS51755">
    <property type="entry name" value="OMPR_PHOB"/>
    <property type="match status" value="1"/>
</dbReference>
<dbReference type="GO" id="GO:0005829">
    <property type="term" value="C:cytosol"/>
    <property type="evidence" value="ECO:0007669"/>
    <property type="project" value="TreeGrafter"/>
</dbReference>
<dbReference type="SUPFAM" id="SSF46894">
    <property type="entry name" value="C-terminal effector domain of the bipartite response regulators"/>
    <property type="match status" value="1"/>
</dbReference>
<organism evidence="12 13">
    <name type="scientific">Pseudodesulfovibrio aespoeensis (strain ATCC 700646 / DSM 10631 / Aspo-2)</name>
    <name type="common">Desulfovibrio aespoeensis</name>
    <dbReference type="NCBI Taxonomy" id="643562"/>
    <lineage>
        <taxon>Bacteria</taxon>
        <taxon>Pseudomonadati</taxon>
        <taxon>Thermodesulfobacteriota</taxon>
        <taxon>Desulfovibrionia</taxon>
        <taxon>Desulfovibrionales</taxon>
        <taxon>Desulfovibrionaceae</taxon>
    </lineage>
</organism>
<dbReference type="PANTHER" id="PTHR48111">
    <property type="entry name" value="REGULATOR OF RPOS"/>
    <property type="match status" value="1"/>
</dbReference>
<evidence type="ECO:0000256" key="2">
    <source>
        <dbReference type="ARBA" id="ARBA00022490"/>
    </source>
</evidence>
<dbReference type="Pfam" id="PF00486">
    <property type="entry name" value="Trans_reg_C"/>
    <property type="match status" value="1"/>
</dbReference>
<dbReference type="InterPro" id="IPR039420">
    <property type="entry name" value="WalR-like"/>
</dbReference>
<evidence type="ECO:0000256" key="3">
    <source>
        <dbReference type="ARBA" id="ARBA00022553"/>
    </source>
</evidence>
<proteinExistence type="predicted"/>
<protein>
    <submittedName>
        <fullName evidence="12">Response regulator receiver</fullName>
    </submittedName>
</protein>
<evidence type="ECO:0000313" key="13">
    <source>
        <dbReference type="Proteomes" id="UP000002191"/>
    </source>
</evidence>
<dbReference type="InterPro" id="IPR011006">
    <property type="entry name" value="CheY-like_superfamily"/>
</dbReference>
<sequence>MADNGDILIIDDDDKLCALLTEYLEGYGFKVRTLPSGDGAVEAVGRDTPSLVILDVMMPGRNGLDVLRDIRAGSKVPVIMLTAKGEDTDRIVGLELGADDYMPKPFNPRELLARIKAVLRRAETVGTSGGAPSAAQRAVLVEAGGLALNVSRHVLLVDEDELELSATEFRLLRALMENPDTALTRDELMSLAWGRDFSAYDRSIDVHVSKLRSLLRPYAGHDKRIRTVWGTGYMFVGTP</sequence>
<dbReference type="RefSeq" id="WP_013514064.1">
    <property type="nucleotide sequence ID" value="NC_014844.1"/>
</dbReference>
<dbReference type="FunFam" id="3.40.50.2300:FF:000001">
    <property type="entry name" value="DNA-binding response regulator PhoB"/>
    <property type="match status" value="1"/>
</dbReference>
<dbReference type="InterPro" id="IPR036388">
    <property type="entry name" value="WH-like_DNA-bd_sf"/>
</dbReference>
<evidence type="ECO:0000256" key="1">
    <source>
        <dbReference type="ARBA" id="ARBA00004496"/>
    </source>
</evidence>
<evidence type="ECO:0000259" key="11">
    <source>
        <dbReference type="PROSITE" id="PS51755"/>
    </source>
</evidence>
<reference evidence="13" key="1">
    <citation type="submission" date="2010-12" db="EMBL/GenBank/DDBJ databases">
        <title>Complete sequence of Desulfovibrio aespoeensis Aspo-2.</title>
        <authorList>
            <consortium name="US DOE Joint Genome Institute"/>
            <person name="Lucas S."/>
            <person name="Copeland A."/>
            <person name="Lapidus A."/>
            <person name="Cheng J.-F."/>
            <person name="Goodwin L."/>
            <person name="Pitluck S."/>
            <person name="Chertkov O."/>
            <person name="Misra M."/>
            <person name="Detter J.C."/>
            <person name="Han C."/>
            <person name="Tapia R."/>
            <person name="Land M."/>
            <person name="Hauser L."/>
            <person name="Kyrpides N."/>
            <person name="Ivanova N."/>
            <person name="Ovchinnikova G."/>
            <person name="Pedersen K."/>
            <person name="Jagevall S."/>
            <person name="Hazen T."/>
            <person name="Woyke T."/>
        </authorList>
    </citation>
    <scope>NUCLEOTIDE SEQUENCE [LARGE SCALE GENOMIC DNA]</scope>
    <source>
        <strain evidence="13">ATCC 700646 / DSM 10631 / Aspo-2</strain>
    </source>
</reference>
<dbReference type="SMART" id="SM00862">
    <property type="entry name" value="Trans_reg_C"/>
    <property type="match status" value="1"/>
</dbReference>
<dbReference type="EMBL" id="CP002431">
    <property type="protein sequence ID" value="ADU62133.1"/>
    <property type="molecule type" value="Genomic_DNA"/>
</dbReference>
<evidence type="ECO:0000256" key="9">
    <source>
        <dbReference type="PROSITE-ProRule" id="PRU01091"/>
    </source>
</evidence>
<keyword evidence="7" id="KW-0804">Transcription</keyword>
<reference evidence="12 13" key="2">
    <citation type="journal article" date="2014" name="Genome Announc.">
        <title>Complete Genome Sequence of the Subsurface, Mesophilic Sulfate-Reducing Bacterium Desulfovibrio aespoeensis Aspo-2.</title>
        <authorList>
            <person name="Pedersen K."/>
            <person name="Bengtsson A."/>
            <person name="Edlund J."/>
            <person name="Rabe L."/>
            <person name="Hazen T."/>
            <person name="Chakraborty R."/>
            <person name="Goodwin L."/>
            <person name="Shapiro N."/>
        </authorList>
    </citation>
    <scope>NUCLEOTIDE SEQUENCE [LARGE SCALE GENOMIC DNA]</scope>
    <source>
        <strain evidence="13">ATCC 700646 / DSM 10631 / Aspo-2</strain>
    </source>
</reference>
<dbReference type="Gene3D" id="6.10.250.690">
    <property type="match status" value="1"/>
</dbReference>
<dbReference type="CDD" id="cd00383">
    <property type="entry name" value="trans_reg_C"/>
    <property type="match status" value="1"/>
</dbReference>
<evidence type="ECO:0000256" key="4">
    <source>
        <dbReference type="ARBA" id="ARBA00023012"/>
    </source>
</evidence>
<dbReference type="Gene3D" id="3.40.50.2300">
    <property type="match status" value="1"/>
</dbReference>
<dbReference type="GO" id="GO:0000976">
    <property type="term" value="F:transcription cis-regulatory region binding"/>
    <property type="evidence" value="ECO:0007669"/>
    <property type="project" value="TreeGrafter"/>
</dbReference>
<feature type="domain" description="OmpR/PhoB-type" evidence="11">
    <location>
        <begin position="138"/>
        <end position="237"/>
    </location>
</feature>
<keyword evidence="4" id="KW-0902">Two-component regulatory system</keyword>
<dbReference type="KEGG" id="das:Daes_1117"/>
<dbReference type="GO" id="GO:0006355">
    <property type="term" value="P:regulation of DNA-templated transcription"/>
    <property type="evidence" value="ECO:0007669"/>
    <property type="project" value="InterPro"/>
</dbReference>
<feature type="modified residue" description="4-aspartylphosphate" evidence="8">
    <location>
        <position position="55"/>
    </location>
</feature>
<dbReference type="Proteomes" id="UP000002191">
    <property type="component" value="Chromosome"/>
</dbReference>
<dbReference type="Gene3D" id="1.10.10.10">
    <property type="entry name" value="Winged helix-like DNA-binding domain superfamily/Winged helix DNA-binding domain"/>
    <property type="match status" value="1"/>
</dbReference>
<feature type="DNA-binding region" description="OmpR/PhoB-type" evidence="9">
    <location>
        <begin position="138"/>
        <end position="237"/>
    </location>
</feature>